<keyword evidence="2" id="KW-0804">Transcription</keyword>
<dbReference type="AlphaFoldDB" id="A0A0M3ILS3"/>
<dbReference type="PROSITE" id="PS51437">
    <property type="entry name" value="CG_1"/>
    <property type="match status" value="1"/>
</dbReference>
<evidence type="ECO:0000256" key="1">
    <source>
        <dbReference type="ARBA" id="ARBA00004123"/>
    </source>
</evidence>
<dbReference type="GO" id="GO:0003690">
    <property type="term" value="F:double-stranded DNA binding"/>
    <property type="evidence" value="ECO:0007669"/>
    <property type="project" value="TreeGrafter"/>
</dbReference>
<dbReference type="PANTHER" id="PTHR23335">
    <property type="entry name" value="CALMODULIN-BINDING TRANSCRIPTION ACTIVATOR CAMTA"/>
    <property type="match status" value="1"/>
</dbReference>
<dbReference type="InterPro" id="IPR005559">
    <property type="entry name" value="CG-1_dom"/>
</dbReference>
<name>A0A0M3ILS3_ASCLU</name>
<dbReference type="Pfam" id="PF03859">
    <property type="entry name" value="CG-1"/>
    <property type="match status" value="1"/>
</dbReference>
<dbReference type="GO" id="GO:0006357">
    <property type="term" value="P:regulation of transcription by RNA polymerase II"/>
    <property type="evidence" value="ECO:0007669"/>
    <property type="project" value="TreeGrafter"/>
</dbReference>
<dbReference type="GO" id="GO:0005634">
    <property type="term" value="C:nucleus"/>
    <property type="evidence" value="ECO:0007669"/>
    <property type="project" value="UniProtKB-SubCell"/>
</dbReference>
<proteinExistence type="predicted"/>
<feature type="domain" description="CG-1" evidence="4">
    <location>
        <begin position="11"/>
        <end position="137"/>
    </location>
</feature>
<keyword evidence="3" id="KW-0539">Nucleus</keyword>
<dbReference type="SMART" id="SM01076">
    <property type="entry name" value="CG-1"/>
    <property type="match status" value="1"/>
</dbReference>
<protein>
    <submittedName>
        <fullName evidence="6">CG-1 domain-containing protein</fullName>
    </submittedName>
</protein>
<organism evidence="5 6">
    <name type="scientific">Ascaris lumbricoides</name>
    <name type="common">Giant roundworm</name>
    <dbReference type="NCBI Taxonomy" id="6252"/>
    <lineage>
        <taxon>Eukaryota</taxon>
        <taxon>Metazoa</taxon>
        <taxon>Ecdysozoa</taxon>
        <taxon>Nematoda</taxon>
        <taxon>Chromadorea</taxon>
        <taxon>Rhabditida</taxon>
        <taxon>Spirurina</taxon>
        <taxon>Ascaridomorpha</taxon>
        <taxon>Ascaridoidea</taxon>
        <taxon>Ascarididae</taxon>
        <taxon>Ascaris</taxon>
    </lineage>
</organism>
<dbReference type="GO" id="GO:0003712">
    <property type="term" value="F:transcription coregulator activity"/>
    <property type="evidence" value="ECO:0007669"/>
    <property type="project" value="TreeGrafter"/>
</dbReference>
<evidence type="ECO:0000313" key="5">
    <source>
        <dbReference type="Proteomes" id="UP000036681"/>
    </source>
</evidence>
<evidence type="ECO:0000256" key="3">
    <source>
        <dbReference type="ARBA" id="ARBA00023242"/>
    </source>
</evidence>
<evidence type="ECO:0000313" key="6">
    <source>
        <dbReference type="WBParaSite" id="ALUE_0001970101-mRNA-1"/>
    </source>
</evidence>
<evidence type="ECO:0000259" key="4">
    <source>
        <dbReference type="PROSITE" id="PS51437"/>
    </source>
</evidence>
<accession>A0A0M3ILS3</accession>
<dbReference type="PANTHER" id="PTHR23335:SF1">
    <property type="entry name" value="CALMODULIN-BINDING TRANSCRIPTION ACTIVATOR, ISOFORM F"/>
    <property type="match status" value="1"/>
</dbReference>
<sequence>MQTQLVNFVAPLDEFPANHAKWNSNEEVARILYSAQSHPGWLSSEVQAFPPSTSQWLFKRLDGIHFKQDGYEWKRRKEGKLIREDHVKLKFQKCETIAGSYVHSAVVPSFHRRICWLFDQPQTVLVHYMNVPSEETRHGQPLHVRIAHSIRSNGLSLTHSQLEQQIRPISITTFENFSMGLDMLHISV</sequence>
<evidence type="ECO:0000256" key="2">
    <source>
        <dbReference type="ARBA" id="ARBA00023163"/>
    </source>
</evidence>
<dbReference type="WBParaSite" id="ALUE_0001970101-mRNA-1">
    <property type="protein sequence ID" value="ALUE_0001970101-mRNA-1"/>
    <property type="gene ID" value="ALUE_0001970101"/>
</dbReference>
<reference evidence="6" key="1">
    <citation type="submission" date="2017-02" db="UniProtKB">
        <authorList>
            <consortium name="WormBaseParasite"/>
        </authorList>
    </citation>
    <scope>IDENTIFICATION</scope>
</reference>
<dbReference type="Proteomes" id="UP000036681">
    <property type="component" value="Unplaced"/>
</dbReference>
<comment type="subcellular location">
    <subcellularLocation>
        <location evidence="1">Nucleus</location>
    </subcellularLocation>
</comment>
<keyword evidence="5" id="KW-1185">Reference proteome</keyword>